<dbReference type="VEuPathDB" id="FungiDB:ACJ73_09050"/>
<evidence type="ECO:0000313" key="10">
    <source>
        <dbReference type="Proteomes" id="UP000242791"/>
    </source>
</evidence>
<protein>
    <submittedName>
        <fullName evidence="9">Serine/threonine protein kinase</fullName>
    </submittedName>
</protein>
<dbReference type="PANTHER" id="PTHR24058:SF28">
    <property type="entry name" value="SERINE_THREONINE-PROTEIN KINASE MINIBRAIN"/>
    <property type="match status" value="1"/>
</dbReference>
<dbReference type="SUPFAM" id="SSF56112">
    <property type="entry name" value="Protein kinase-like (PK-like)"/>
    <property type="match status" value="1"/>
</dbReference>
<feature type="compositionally biased region" description="Polar residues" evidence="7">
    <location>
        <begin position="1"/>
        <end position="14"/>
    </location>
</feature>
<evidence type="ECO:0000256" key="2">
    <source>
        <dbReference type="ARBA" id="ARBA00022679"/>
    </source>
</evidence>
<accession>A0A1J9PDX8</accession>
<dbReference type="EMBL" id="LGTZ01002368">
    <property type="protein sequence ID" value="OJD14721.1"/>
    <property type="molecule type" value="Genomic_DNA"/>
</dbReference>
<evidence type="ECO:0000256" key="5">
    <source>
        <dbReference type="ARBA" id="ARBA00022840"/>
    </source>
</evidence>
<evidence type="ECO:0000256" key="3">
    <source>
        <dbReference type="ARBA" id="ARBA00022741"/>
    </source>
</evidence>
<dbReference type="InterPro" id="IPR000719">
    <property type="entry name" value="Prot_kinase_dom"/>
</dbReference>
<keyword evidence="5 6" id="KW-0067">ATP-binding</keyword>
<dbReference type="Gene3D" id="1.10.510.10">
    <property type="entry name" value="Transferase(Phosphotransferase) domain 1"/>
    <property type="match status" value="1"/>
</dbReference>
<feature type="binding site" evidence="6">
    <location>
        <position position="98"/>
    </location>
    <ligand>
        <name>ATP</name>
        <dbReference type="ChEBI" id="CHEBI:30616"/>
    </ligand>
</feature>
<evidence type="ECO:0000259" key="8">
    <source>
        <dbReference type="PROSITE" id="PS50011"/>
    </source>
</evidence>
<dbReference type="PROSITE" id="PS00107">
    <property type="entry name" value="PROTEIN_KINASE_ATP"/>
    <property type="match status" value="1"/>
</dbReference>
<dbReference type="Gene3D" id="3.30.200.20">
    <property type="entry name" value="Phosphorylase Kinase, domain 1"/>
    <property type="match status" value="1"/>
</dbReference>
<dbReference type="AlphaFoldDB" id="A0A1J9PDX8"/>
<feature type="region of interest" description="Disordered" evidence="7">
    <location>
        <begin position="1"/>
        <end position="21"/>
    </location>
</feature>
<dbReference type="PANTHER" id="PTHR24058">
    <property type="entry name" value="DUAL SPECIFICITY PROTEIN KINASE"/>
    <property type="match status" value="1"/>
</dbReference>
<keyword evidence="4 9" id="KW-0418">Kinase</keyword>
<evidence type="ECO:0000256" key="4">
    <source>
        <dbReference type="ARBA" id="ARBA00022777"/>
    </source>
</evidence>
<proteinExistence type="predicted"/>
<gene>
    <name evidence="9" type="ORF">ACJ73_09050</name>
</gene>
<evidence type="ECO:0000256" key="1">
    <source>
        <dbReference type="ARBA" id="ARBA00022527"/>
    </source>
</evidence>
<comment type="caution">
    <text evidence="9">The sequence shown here is derived from an EMBL/GenBank/DDBJ whole genome shotgun (WGS) entry which is preliminary data.</text>
</comment>
<dbReference type="GO" id="GO:0004674">
    <property type="term" value="F:protein serine/threonine kinase activity"/>
    <property type="evidence" value="ECO:0007669"/>
    <property type="project" value="UniProtKB-KW"/>
</dbReference>
<reference evidence="9 10" key="1">
    <citation type="submission" date="2015-08" db="EMBL/GenBank/DDBJ databases">
        <title>Emmonsia species relationships and genome sequence.</title>
        <authorList>
            <person name="Cuomo C.A."/>
            <person name="Schwartz I.S."/>
            <person name="Kenyon C."/>
            <person name="De Hoog G.S."/>
            <person name="Govender N.P."/>
            <person name="Botha A."/>
            <person name="Moreno L."/>
            <person name="De Vries M."/>
            <person name="Munoz J.F."/>
            <person name="Stielow J.B."/>
        </authorList>
    </citation>
    <scope>NUCLEOTIDE SEQUENCE [LARGE SCALE GENOMIC DNA]</scope>
    <source>
        <strain evidence="9 10">EI222</strain>
    </source>
</reference>
<dbReference type="Pfam" id="PF00069">
    <property type="entry name" value="Pkinase"/>
    <property type="match status" value="2"/>
</dbReference>
<feature type="domain" description="Protein kinase" evidence="8">
    <location>
        <begin position="69"/>
        <end position="403"/>
    </location>
</feature>
<evidence type="ECO:0000313" key="9">
    <source>
        <dbReference type="EMBL" id="OJD14721.1"/>
    </source>
</evidence>
<sequence length="412" mass="46472">MVFSNTMATATTPQHAKGDDAADFGDFVSTEEEEEDLEDVVEPWHKYDPKETPHVLYPVRLGEVLNKRYLIEHKLGSGGFSTVWMARDLQDKRDVALKIMAAGPWGENELRMQNEILRTTKDTSRLVTYLATFLLPGNNQHRVLVYPLRGPCLSYSTIKGASMVTRMSAAKQLLEALKILHGAGIVHRDLNERNCMWGMVPLHNLSRSAKYEALGRPIKQVIPNVRLWKQGELVGPVEIPQDLRTDEFYLGDFGLAMKLGDPVTEHGHPPMVFCSPDRLHRKGPSFACDMWSYMVLFAELYLGHPPFADWFDGGILTGIVRCLGPLPEQWKGDYADPNGGLDSWYDQSTKADPDSSIAGTIAHFRPDSDAIERKHMYSLLSKGFNYCPEKRLTAEQLLQDPTFRAIMKKYGC</sequence>
<keyword evidence="2" id="KW-0808">Transferase</keyword>
<dbReference type="InterPro" id="IPR050494">
    <property type="entry name" value="Ser_Thr_dual-spec_kinase"/>
</dbReference>
<dbReference type="InterPro" id="IPR017441">
    <property type="entry name" value="Protein_kinase_ATP_BS"/>
</dbReference>
<dbReference type="GO" id="GO:0005524">
    <property type="term" value="F:ATP binding"/>
    <property type="evidence" value="ECO:0007669"/>
    <property type="project" value="UniProtKB-UniRule"/>
</dbReference>
<organism evidence="9 10">
    <name type="scientific">Blastomyces percursus</name>
    <dbReference type="NCBI Taxonomy" id="1658174"/>
    <lineage>
        <taxon>Eukaryota</taxon>
        <taxon>Fungi</taxon>
        <taxon>Dikarya</taxon>
        <taxon>Ascomycota</taxon>
        <taxon>Pezizomycotina</taxon>
        <taxon>Eurotiomycetes</taxon>
        <taxon>Eurotiomycetidae</taxon>
        <taxon>Onygenales</taxon>
        <taxon>Ajellomycetaceae</taxon>
        <taxon>Blastomyces</taxon>
    </lineage>
</organism>
<evidence type="ECO:0000256" key="6">
    <source>
        <dbReference type="PROSITE-ProRule" id="PRU10141"/>
    </source>
</evidence>
<keyword evidence="3 6" id="KW-0547">Nucleotide-binding</keyword>
<keyword evidence="10" id="KW-1185">Reference proteome</keyword>
<keyword evidence="1 9" id="KW-0723">Serine/threonine-protein kinase</keyword>
<evidence type="ECO:0000256" key="7">
    <source>
        <dbReference type="SAM" id="MobiDB-lite"/>
    </source>
</evidence>
<dbReference type="Proteomes" id="UP000242791">
    <property type="component" value="Unassembled WGS sequence"/>
</dbReference>
<dbReference type="PROSITE" id="PS50011">
    <property type="entry name" value="PROTEIN_KINASE_DOM"/>
    <property type="match status" value="1"/>
</dbReference>
<name>A0A1J9PDX8_9EURO</name>
<dbReference type="OrthoDB" id="5979581at2759"/>
<dbReference type="InterPro" id="IPR011009">
    <property type="entry name" value="Kinase-like_dom_sf"/>
</dbReference>